<reference evidence="4" key="1">
    <citation type="submission" date="2019-12" db="EMBL/GenBank/DDBJ databases">
        <title>Novel species isolated from a subtropical stream in China.</title>
        <authorList>
            <person name="Lu H."/>
        </authorList>
    </citation>
    <scope>NUCLEOTIDE SEQUENCE [LARGE SCALE GENOMIC DNA]</scope>
    <source>
        <strain evidence="4">FT93W</strain>
    </source>
</reference>
<evidence type="ECO:0000256" key="1">
    <source>
        <dbReference type="ARBA" id="ARBA00012528"/>
    </source>
</evidence>
<evidence type="ECO:0000256" key="2">
    <source>
        <dbReference type="ARBA" id="ARBA00034247"/>
    </source>
</evidence>
<dbReference type="Proteomes" id="UP000444316">
    <property type="component" value="Unassembled WGS sequence"/>
</dbReference>
<dbReference type="GO" id="GO:1902201">
    <property type="term" value="P:negative regulation of bacterial-type flagellum-dependent cell motility"/>
    <property type="evidence" value="ECO:0007669"/>
    <property type="project" value="TreeGrafter"/>
</dbReference>
<proteinExistence type="predicted"/>
<dbReference type="Gene3D" id="3.30.450.20">
    <property type="entry name" value="PAS domain"/>
    <property type="match status" value="1"/>
</dbReference>
<dbReference type="PANTHER" id="PTHR45138:SF9">
    <property type="entry name" value="DIGUANYLATE CYCLASE DGCM-RELATED"/>
    <property type="match status" value="1"/>
</dbReference>
<dbReference type="EMBL" id="WWCL01000002">
    <property type="protein sequence ID" value="MYN45338.1"/>
    <property type="molecule type" value="Genomic_DNA"/>
</dbReference>
<dbReference type="InterPro" id="IPR000160">
    <property type="entry name" value="GGDEF_dom"/>
</dbReference>
<dbReference type="InterPro" id="IPR035965">
    <property type="entry name" value="PAS-like_dom_sf"/>
</dbReference>
<dbReference type="NCBIfam" id="TIGR00254">
    <property type="entry name" value="GGDEF"/>
    <property type="match status" value="1"/>
</dbReference>
<feature type="domain" description="GGDEF" evidence="3">
    <location>
        <begin position="174"/>
        <end position="307"/>
    </location>
</feature>
<evidence type="ECO:0000259" key="3">
    <source>
        <dbReference type="PROSITE" id="PS50887"/>
    </source>
</evidence>
<organism evidence="4 5">
    <name type="scientific">Duganella fentianensis</name>
    <dbReference type="NCBI Taxonomy" id="2692177"/>
    <lineage>
        <taxon>Bacteria</taxon>
        <taxon>Pseudomonadati</taxon>
        <taxon>Pseudomonadota</taxon>
        <taxon>Betaproteobacteria</taxon>
        <taxon>Burkholderiales</taxon>
        <taxon>Oxalobacteraceae</taxon>
        <taxon>Telluria group</taxon>
        <taxon>Duganella</taxon>
    </lineage>
</organism>
<dbReference type="RefSeq" id="WP_161034979.1">
    <property type="nucleotide sequence ID" value="NZ_WWCL01000002.1"/>
</dbReference>
<dbReference type="AlphaFoldDB" id="A0A845I3G6"/>
<dbReference type="GO" id="GO:0052621">
    <property type="term" value="F:diguanylate cyclase activity"/>
    <property type="evidence" value="ECO:0007669"/>
    <property type="project" value="UniProtKB-EC"/>
</dbReference>
<keyword evidence="5" id="KW-1185">Reference proteome</keyword>
<dbReference type="SUPFAM" id="SSF55073">
    <property type="entry name" value="Nucleotide cyclase"/>
    <property type="match status" value="1"/>
</dbReference>
<dbReference type="GO" id="GO:0043709">
    <property type="term" value="P:cell adhesion involved in single-species biofilm formation"/>
    <property type="evidence" value="ECO:0007669"/>
    <property type="project" value="TreeGrafter"/>
</dbReference>
<dbReference type="SMART" id="SM00267">
    <property type="entry name" value="GGDEF"/>
    <property type="match status" value="1"/>
</dbReference>
<dbReference type="PROSITE" id="PS50887">
    <property type="entry name" value="GGDEF"/>
    <property type="match status" value="1"/>
</dbReference>
<sequence>MADVSLFSHDQIVGLLAALPDPAFIFTRSGRYAALFGGADNRYYHDGSSLVGKTIADVLSDERAGWFIQQIAIALDQPGMHVVEYPLSGRDVRGLDNDGPPDVIWFEGRVRALGYQVQGEDAVLWIASNITASKRLEKQLRMFSETDALTGLANRRKLMQMLNEHYEMHARYGTPSAVLIFDIDEFKGINDRYGHLCGDQALQTTAEVCRAVLRSTDFPARLGGDEFVVLMPHTTRELAQPIAERLRLRVAEELRLLQSLGDGATISGGLSEMLPGDHSFEDVLKRADVALYNAKRQGRNRIACHFPVSLDAEL</sequence>
<protein>
    <recommendedName>
        <fullName evidence="1">diguanylate cyclase</fullName>
        <ecNumber evidence="1">2.7.7.65</ecNumber>
    </recommendedName>
</protein>
<dbReference type="SUPFAM" id="SSF55785">
    <property type="entry name" value="PYP-like sensor domain (PAS domain)"/>
    <property type="match status" value="1"/>
</dbReference>
<comment type="catalytic activity">
    <reaction evidence="2">
        <text>2 GTP = 3',3'-c-di-GMP + 2 diphosphate</text>
        <dbReference type="Rhea" id="RHEA:24898"/>
        <dbReference type="ChEBI" id="CHEBI:33019"/>
        <dbReference type="ChEBI" id="CHEBI:37565"/>
        <dbReference type="ChEBI" id="CHEBI:58805"/>
        <dbReference type="EC" id="2.7.7.65"/>
    </reaction>
</comment>
<dbReference type="PANTHER" id="PTHR45138">
    <property type="entry name" value="REGULATORY COMPONENTS OF SENSORY TRANSDUCTION SYSTEM"/>
    <property type="match status" value="1"/>
</dbReference>
<dbReference type="InterPro" id="IPR043128">
    <property type="entry name" value="Rev_trsase/Diguanyl_cyclase"/>
</dbReference>
<evidence type="ECO:0000313" key="4">
    <source>
        <dbReference type="EMBL" id="MYN45338.1"/>
    </source>
</evidence>
<comment type="caution">
    <text evidence="4">The sequence shown here is derived from an EMBL/GenBank/DDBJ whole genome shotgun (WGS) entry which is preliminary data.</text>
</comment>
<dbReference type="GO" id="GO:0005886">
    <property type="term" value="C:plasma membrane"/>
    <property type="evidence" value="ECO:0007669"/>
    <property type="project" value="TreeGrafter"/>
</dbReference>
<dbReference type="Pfam" id="PF00990">
    <property type="entry name" value="GGDEF"/>
    <property type="match status" value="1"/>
</dbReference>
<name>A0A845I3G6_9BURK</name>
<dbReference type="InterPro" id="IPR029787">
    <property type="entry name" value="Nucleotide_cyclase"/>
</dbReference>
<dbReference type="CDD" id="cd01949">
    <property type="entry name" value="GGDEF"/>
    <property type="match status" value="1"/>
</dbReference>
<evidence type="ECO:0000313" key="5">
    <source>
        <dbReference type="Proteomes" id="UP000444316"/>
    </source>
</evidence>
<dbReference type="EC" id="2.7.7.65" evidence="1"/>
<accession>A0A845I3G6</accession>
<gene>
    <name evidence="4" type="ORF">GTP23_09760</name>
</gene>
<dbReference type="InterPro" id="IPR050469">
    <property type="entry name" value="Diguanylate_Cyclase"/>
</dbReference>
<dbReference type="Gene3D" id="3.30.70.270">
    <property type="match status" value="1"/>
</dbReference>
<dbReference type="FunFam" id="3.30.70.270:FF:000001">
    <property type="entry name" value="Diguanylate cyclase domain protein"/>
    <property type="match status" value="1"/>
</dbReference>